<dbReference type="Proteomes" id="UP000198816">
    <property type="component" value="Unassembled WGS sequence"/>
</dbReference>
<organism evidence="1 2">
    <name type="scientific">Thiocapsa roseopersicina</name>
    <dbReference type="NCBI Taxonomy" id="1058"/>
    <lineage>
        <taxon>Bacteria</taxon>
        <taxon>Pseudomonadati</taxon>
        <taxon>Pseudomonadota</taxon>
        <taxon>Gammaproteobacteria</taxon>
        <taxon>Chromatiales</taxon>
        <taxon>Chromatiaceae</taxon>
        <taxon>Thiocapsa</taxon>
    </lineage>
</organism>
<dbReference type="STRING" id="1058.SAMN05421783_1742"/>
<reference evidence="2" key="1">
    <citation type="submission" date="2016-10" db="EMBL/GenBank/DDBJ databases">
        <authorList>
            <person name="Varghese N."/>
            <person name="Submissions S."/>
        </authorList>
    </citation>
    <scope>NUCLEOTIDE SEQUENCE [LARGE SCALE GENOMIC DNA]</scope>
    <source>
        <strain evidence="2">DSM 217</strain>
    </source>
</reference>
<evidence type="ECO:0000313" key="2">
    <source>
        <dbReference type="Proteomes" id="UP000198816"/>
    </source>
</evidence>
<accession>A0A1H3E078</accession>
<evidence type="ECO:0000313" key="1">
    <source>
        <dbReference type="EMBL" id="SDX72105.1"/>
    </source>
</evidence>
<keyword evidence="2" id="KW-1185">Reference proteome</keyword>
<proteinExistence type="predicted"/>
<gene>
    <name evidence="1" type="ORF">SAMN05421783_1742</name>
</gene>
<name>A0A1H3E078_THIRO</name>
<protein>
    <submittedName>
        <fullName evidence="1">Uncharacterized protein</fullName>
    </submittedName>
</protein>
<dbReference type="EMBL" id="FNNZ01000074">
    <property type="protein sequence ID" value="SDX72105.1"/>
    <property type="molecule type" value="Genomic_DNA"/>
</dbReference>
<dbReference type="AlphaFoldDB" id="A0A1H3E078"/>
<dbReference type="RefSeq" id="WP_093038691.1">
    <property type="nucleotide sequence ID" value="NZ_FNNZ01000074.1"/>
</dbReference>
<sequence>MSRHDRSLSSRELLARIGLSEEHPQDLLDNEPLDDLSGDIGAALTARCRAFQERHTFAVGDLVTWKPGLKNRRIPRYGQPAVVMEVLDPPVVDGERESGSTYFNEPLDLVLGLFIDSGPARGELLTWHFDGRRLQPWTREV</sequence>
<dbReference type="OrthoDB" id="495362at2"/>